<keyword evidence="2" id="KW-0732">Signal</keyword>
<dbReference type="EMBL" id="AZHB01000005">
    <property type="protein sequence ID" value="OAA69661.1"/>
    <property type="molecule type" value="Genomic_DNA"/>
</dbReference>
<dbReference type="RefSeq" id="XP_018706265.1">
    <property type="nucleotide sequence ID" value="XM_018846537.1"/>
</dbReference>
<feature type="chain" id="PRO_5007895547" evidence="2">
    <location>
        <begin position="20"/>
        <end position="275"/>
    </location>
</feature>
<feature type="signal peptide" evidence="2">
    <location>
        <begin position="1"/>
        <end position="19"/>
    </location>
</feature>
<organism evidence="3 4">
    <name type="scientific">Cordyceps fumosorosea (strain ARSEF 2679)</name>
    <name type="common">Isaria fumosorosea</name>
    <dbReference type="NCBI Taxonomy" id="1081104"/>
    <lineage>
        <taxon>Eukaryota</taxon>
        <taxon>Fungi</taxon>
        <taxon>Dikarya</taxon>
        <taxon>Ascomycota</taxon>
        <taxon>Pezizomycotina</taxon>
        <taxon>Sordariomycetes</taxon>
        <taxon>Hypocreomycetidae</taxon>
        <taxon>Hypocreales</taxon>
        <taxon>Cordycipitaceae</taxon>
        <taxon>Cordyceps</taxon>
    </lineage>
</organism>
<evidence type="ECO:0000313" key="4">
    <source>
        <dbReference type="Proteomes" id="UP000076744"/>
    </source>
</evidence>
<keyword evidence="4" id="KW-1185">Reference proteome</keyword>
<reference evidence="3 4" key="1">
    <citation type="journal article" date="2016" name="Genome Biol. Evol.">
        <title>Divergent and convergent evolution of fungal pathogenicity.</title>
        <authorList>
            <person name="Shang Y."/>
            <person name="Xiao G."/>
            <person name="Zheng P."/>
            <person name="Cen K."/>
            <person name="Zhan S."/>
            <person name="Wang C."/>
        </authorList>
    </citation>
    <scope>NUCLEOTIDE SEQUENCE [LARGE SCALE GENOMIC DNA]</scope>
    <source>
        <strain evidence="3 4">ARSEF 2679</strain>
    </source>
</reference>
<dbReference type="AlphaFoldDB" id="A0A168B5W0"/>
<evidence type="ECO:0000313" key="3">
    <source>
        <dbReference type="EMBL" id="OAA69661.1"/>
    </source>
</evidence>
<name>A0A168B5W0_CORFA</name>
<gene>
    <name evidence="3" type="ORF">ISF_02931</name>
</gene>
<dbReference type="GeneID" id="30019223"/>
<protein>
    <submittedName>
        <fullName evidence="3">Uncharacterized protein</fullName>
    </submittedName>
</protein>
<evidence type="ECO:0000256" key="2">
    <source>
        <dbReference type="SAM" id="SignalP"/>
    </source>
</evidence>
<evidence type="ECO:0000256" key="1">
    <source>
        <dbReference type="SAM" id="MobiDB-lite"/>
    </source>
</evidence>
<comment type="caution">
    <text evidence="3">The sequence shown here is derived from an EMBL/GenBank/DDBJ whole genome shotgun (WGS) entry which is preliminary data.</text>
</comment>
<feature type="region of interest" description="Disordered" evidence="1">
    <location>
        <begin position="252"/>
        <end position="275"/>
    </location>
</feature>
<sequence length="275" mass="28917">MQFIIPPLVLLAAVPLTAARYSPLLLRARADGRPLYFNGTTLTVTQPAPTSAPITITVVRPVPTETVTATVTATVTVTQTPPPQQLYAVSKASAAYPQPDPCEEPADFSSTPEQPHRLYVTKTILLAPNKFKQPGTVTVLQSGSANAASEVTATTVTVRPVPAVSSSLPEKFETIVKTAINSPEPAKEPAAVTSQPEQEVEPVATVVFDDPCPSVTTNTAAAFNTVLATFSRYPIQNVTAIPSLNTTAATLPGGVAQSSGNQPPAVRSAPVRRRW</sequence>
<dbReference type="Proteomes" id="UP000076744">
    <property type="component" value="Unassembled WGS sequence"/>
</dbReference>
<accession>A0A168B5W0</accession>
<proteinExistence type="predicted"/>